<name>A0A5R8KI55_9BACT</name>
<dbReference type="EMBL" id="VAUV01000004">
    <property type="protein sequence ID" value="TLD71665.1"/>
    <property type="molecule type" value="Genomic_DNA"/>
</dbReference>
<evidence type="ECO:0000313" key="1">
    <source>
        <dbReference type="EMBL" id="TLD71665.1"/>
    </source>
</evidence>
<proteinExistence type="predicted"/>
<protein>
    <submittedName>
        <fullName evidence="1">DUF3150 domain-containing protein</fullName>
    </submittedName>
</protein>
<evidence type="ECO:0000313" key="2">
    <source>
        <dbReference type="Proteomes" id="UP000306196"/>
    </source>
</evidence>
<keyword evidence="2" id="KW-1185">Reference proteome</keyword>
<dbReference type="Pfam" id="PF11348">
    <property type="entry name" value="DUF3150"/>
    <property type="match status" value="1"/>
</dbReference>
<organism evidence="1 2">
    <name type="scientific">Phragmitibacter flavus</name>
    <dbReference type="NCBI Taxonomy" id="2576071"/>
    <lineage>
        <taxon>Bacteria</taxon>
        <taxon>Pseudomonadati</taxon>
        <taxon>Verrucomicrobiota</taxon>
        <taxon>Verrucomicrobiia</taxon>
        <taxon>Verrucomicrobiales</taxon>
        <taxon>Verrucomicrobiaceae</taxon>
        <taxon>Phragmitibacter</taxon>
    </lineage>
</organism>
<comment type="caution">
    <text evidence="1">The sequence shown here is derived from an EMBL/GenBank/DDBJ whole genome shotgun (WGS) entry which is preliminary data.</text>
</comment>
<dbReference type="InterPro" id="IPR021496">
    <property type="entry name" value="DUF3150"/>
</dbReference>
<reference evidence="1 2" key="1">
    <citation type="submission" date="2019-05" db="EMBL/GenBank/DDBJ databases">
        <title>Verrucobacter flavum gen. nov., sp. nov. a new member of the family Verrucomicrobiaceae.</title>
        <authorList>
            <person name="Szuroczki S."/>
            <person name="Abbaszade G."/>
            <person name="Szabo A."/>
            <person name="Felfoldi T."/>
            <person name="Schumann P."/>
            <person name="Boka K."/>
            <person name="Keki Z."/>
            <person name="Toumi M."/>
            <person name="Toth E."/>
        </authorList>
    </citation>
    <scope>NUCLEOTIDE SEQUENCE [LARGE SCALE GENOMIC DNA]</scope>
    <source>
        <strain evidence="1 2">MG-N-17</strain>
    </source>
</reference>
<gene>
    <name evidence="1" type="ORF">FEM03_05875</name>
</gene>
<accession>A0A5R8KI55</accession>
<dbReference type="Proteomes" id="UP000306196">
    <property type="component" value="Unassembled WGS sequence"/>
</dbReference>
<dbReference type="AlphaFoldDB" id="A0A5R8KI55"/>
<sequence length="366" mass="41614">MPAHPAGLGVLGCCLNTQPTMTTMSDRKHQLQQTPDIITALTREGVLIHVSVRYWRGCRKLDAPDLGIEPGQVNARLVSLGHKRLLPKETLAPLALIEGRVHALVDNNTFSFLGGLARFMPNGRIADVQSALAQFEREFQQARQQFLNQYQHNRDTALREWTDMAQRLSSDPDQLIHTIQQSYPPAHKLEKTFGFDVRMFQVSAPQDISLQMLDLGEQNAIAEARRLAANEASTRMRQETETFIAECVTTLRQQTAQLCDEMLASMQSGKTDGVHQRTLNRLSNFIDQFRQLNFAGDDAMEAQLEGIRRELLNRSAADYRQNHAAQQNLTRGLERMRDHARHLAQQDTRELVERFGQLGRRQLQLK</sequence>
<dbReference type="OrthoDB" id="8900573at2"/>